<dbReference type="EMBL" id="LXQA010010752">
    <property type="protein sequence ID" value="MCH86677.1"/>
    <property type="molecule type" value="Genomic_DNA"/>
</dbReference>
<evidence type="ECO:0000313" key="3">
    <source>
        <dbReference type="Proteomes" id="UP000265520"/>
    </source>
</evidence>
<feature type="region of interest" description="Disordered" evidence="1">
    <location>
        <begin position="43"/>
        <end position="63"/>
    </location>
</feature>
<reference evidence="2 3" key="1">
    <citation type="journal article" date="2018" name="Front. Plant Sci.">
        <title>Red Clover (Trifolium pratense) and Zigzag Clover (T. medium) - A Picture of Genomic Similarities and Differences.</title>
        <authorList>
            <person name="Dluhosova J."/>
            <person name="Istvanek J."/>
            <person name="Nedelnik J."/>
            <person name="Repkova J."/>
        </authorList>
    </citation>
    <scope>NUCLEOTIDE SEQUENCE [LARGE SCALE GENOMIC DNA]</scope>
    <source>
        <strain evidence="3">cv. 10/8</strain>
        <tissue evidence="2">Leaf</tissue>
    </source>
</reference>
<keyword evidence="3" id="KW-1185">Reference proteome</keyword>
<evidence type="ECO:0000313" key="2">
    <source>
        <dbReference type="EMBL" id="MCH86677.1"/>
    </source>
</evidence>
<organism evidence="2 3">
    <name type="scientific">Trifolium medium</name>
    <dbReference type="NCBI Taxonomy" id="97028"/>
    <lineage>
        <taxon>Eukaryota</taxon>
        <taxon>Viridiplantae</taxon>
        <taxon>Streptophyta</taxon>
        <taxon>Embryophyta</taxon>
        <taxon>Tracheophyta</taxon>
        <taxon>Spermatophyta</taxon>
        <taxon>Magnoliopsida</taxon>
        <taxon>eudicotyledons</taxon>
        <taxon>Gunneridae</taxon>
        <taxon>Pentapetalae</taxon>
        <taxon>rosids</taxon>
        <taxon>fabids</taxon>
        <taxon>Fabales</taxon>
        <taxon>Fabaceae</taxon>
        <taxon>Papilionoideae</taxon>
        <taxon>50 kb inversion clade</taxon>
        <taxon>NPAAA clade</taxon>
        <taxon>Hologalegina</taxon>
        <taxon>IRL clade</taxon>
        <taxon>Trifolieae</taxon>
        <taxon>Trifolium</taxon>
    </lineage>
</organism>
<comment type="caution">
    <text evidence="2">The sequence shown here is derived from an EMBL/GenBank/DDBJ whole genome shotgun (WGS) entry which is preliminary data.</text>
</comment>
<dbReference type="AlphaFoldDB" id="A0A392MGS2"/>
<evidence type="ECO:0000256" key="1">
    <source>
        <dbReference type="SAM" id="MobiDB-lite"/>
    </source>
</evidence>
<dbReference type="Proteomes" id="UP000265520">
    <property type="component" value="Unassembled WGS sequence"/>
</dbReference>
<feature type="non-terminal residue" evidence="2">
    <location>
        <position position="1"/>
    </location>
</feature>
<protein>
    <submittedName>
        <fullName evidence="2">Uncharacterized protein</fullName>
    </submittedName>
</protein>
<name>A0A392MGS2_9FABA</name>
<accession>A0A392MGS2</accession>
<proteinExistence type="predicted"/>
<gene>
    <name evidence="2" type="ORF">A2U01_0007537</name>
</gene>
<sequence>VPEHAQQMVVDEGGKFEEVTVWEAPREGLSRRVCRRARVRNKKDRGQNMWTQRHGAEASVKGY</sequence>